<sequence length="97" mass="11018">MITSGFFCSSAASDELLEALCKSGNIPVAVRYLTRLQLKNDFTTYLMVIGRLSRWSERRTTNTTLALFANLIKKGLHPKTIYEYGEKEAKKRLEALN</sequence>
<organism evidence="1 2">
    <name type="scientific">Gossypium schwendimanii</name>
    <name type="common">Cotton</name>
    <dbReference type="NCBI Taxonomy" id="34291"/>
    <lineage>
        <taxon>Eukaryota</taxon>
        <taxon>Viridiplantae</taxon>
        <taxon>Streptophyta</taxon>
        <taxon>Embryophyta</taxon>
        <taxon>Tracheophyta</taxon>
        <taxon>Spermatophyta</taxon>
        <taxon>Magnoliopsida</taxon>
        <taxon>eudicotyledons</taxon>
        <taxon>Gunneridae</taxon>
        <taxon>Pentapetalae</taxon>
        <taxon>rosids</taxon>
        <taxon>malvids</taxon>
        <taxon>Malvales</taxon>
        <taxon>Malvaceae</taxon>
        <taxon>Malvoideae</taxon>
        <taxon>Gossypium</taxon>
    </lineage>
</organism>
<accession>A0A7J9MV42</accession>
<protein>
    <submittedName>
        <fullName evidence="1">Uncharacterized protein</fullName>
    </submittedName>
</protein>
<comment type="caution">
    <text evidence="1">The sequence shown here is derived from an EMBL/GenBank/DDBJ whole genome shotgun (WGS) entry which is preliminary data.</text>
</comment>
<reference evidence="1 2" key="1">
    <citation type="journal article" date="2019" name="Genome Biol. Evol.">
        <title>Insights into the evolution of the New World diploid cottons (Gossypium, subgenus Houzingenia) based on genome sequencing.</title>
        <authorList>
            <person name="Grover C.E."/>
            <person name="Arick M.A. 2nd"/>
            <person name="Thrash A."/>
            <person name="Conover J.L."/>
            <person name="Sanders W.S."/>
            <person name="Peterson D.G."/>
            <person name="Frelichowski J.E."/>
            <person name="Scheffler J.A."/>
            <person name="Scheffler B.E."/>
            <person name="Wendel J.F."/>
        </authorList>
    </citation>
    <scope>NUCLEOTIDE SEQUENCE [LARGE SCALE GENOMIC DNA]</scope>
    <source>
        <strain evidence="1">1</strain>
        <tissue evidence="1">Leaf</tissue>
    </source>
</reference>
<gene>
    <name evidence="1" type="ORF">Goshw_014036</name>
</gene>
<evidence type="ECO:0000313" key="1">
    <source>
        <dbReference type="EMBL" id="MBA0874249.1"/>
    </source>
</evidence>
<proteinExistence type="predicted"/>
<dbReference type="EMBL" id="JABFAF010000013">
    <property type="protein sequence ID" value="MBA0874249.1"/>
    <property type="molecule type" value="Genomic_DNA"/>
</dbReference>
<dbReference type="AlphaFoldDB" id="A0A7J9MV42"/>
<name>A0A7J9MV42_GOSSC</name>
<evidence type="ECO:0000313" key="2">
    <source>
        <dbReference type="Proteomes" id="UP000593576"/>
    </source>
</evidence>
<dbReference type="OrthoDB" id="10545094at2759"/>
<dbReference type="Proteomes" id="UP000593576">
    <property type="component" value="Unassembled WGS sequence"/>
</dbReference>
<keyword evidence="2" id="KW-1185">Reference proteome</keyword>